<feature type="domain" description="Probable transposase IS891/IS1136/IS1341" evidence="7">
    <location>
        <begin position="174"/>
        <end position="280"/>
    </location>
</feature>
<dbReference type="InterPro" id="IPR001959">
    <property type="entry name" value="Transposase"/>
</dbReference>
<proteinExistence type="inferred from homology"/>
<evidence type="ECO:0000259" key="7">
    <source>
        <dbReference type="Pfam" id="PF01385"/>
    </source>
</evidence>
<keyword evidence="2" id="KW-0815">Transposition</keyword>
<dbReference type="InterPro" id="IPR010095">
    <property type="entry name" value="Cas12f1-like_TNB"/>
</dbReference>
<feature type="domain" description="Transposase putative helix-turn-helix" evidence="9">
    <location>
        <begin position="1"/>
        <end position="42"/>
    </location>
</feature>
<keyword evidence="3" id="KW-0479">Metal-binding</keyword>
<sequence>MLTGFRYRLALTDEQAESCQVYGDICRAVWNTGLHQRREAVSRWQRRQRLPYCGYHLQARELAEAKTEETWLKAAPSHILQQTLRDPDRACREHGTFKVRWRAKDRWKPSFRFPDGGRMSIQRLSRKWGRIKLPKLGWARFRWSRAPRGTVRSATISWDGAHWYMSLLCEDGQTTPQAHERPGSTVGIDRGVAVATSDGDLLDQVFQTPKEAERERRLLRRLSRQRRGSNNRARTRAALSALTGRVRARRADFAARTAHVVCAENAVVVLEKLKTKNMTASAQGTTHAPGVNVRQTAGLNRAILAKGWHGLTLACQNAARRTGSRIVEVDPAYTSQTCHPCGYVAAESRESQSVFCCGRCGHTAHADVNAAQNILTRGWTSPSG</sequence>
<dbReference type="NCBIfam" id="NF040570">
    <property type="entry name" value="guided_TnpB"/>
    <property type="match status" value="1"/>
</dbReference>
<dbReference type="Proteomes" id="UP000678016">
    <property type="component" value="Chromosome"/>
</dbReference>
<name>A0ABX8C512_9ACTN</name>
<feature type="domain" description="Cas12f1-like TNB" evidence="8">
    <location>
        <begin position="308"/>
        <end position="374"/>
    </location>
</feature>
<evidence type="ECO:0000256" key="6">
    <source>
        <dbReference type="ARBA" id="ARBA00023172"/>
    </source>
</evidence>
<dbReference type="EMBL" id="CP074132">
    <property type="protein sequence ID" value="QUX27653.1"/>
    <property type="molecule type" value="Genomic_DNA"/>
</dbReference>
<dbReference type="RefSeq" id="WP_212640711.1">
    <property type="nucleotide sequence ID" value="NZ_CP074132.1"/>
</dbReference>
<evidence type="ECO:0000259" key="8">
    <source>
        <dbReference type="Pfam" id="PF07282"/>
    </source>
</evidence>
<evidence type="ECO:0000313" key="11">
    <source>
        <dbReference type="Proteomes" id="UP000678016"/>
    </source>
</evidence>
<dbReference type="InterPro" id="IPR021027">
    <property type="entry name" value="Transposase_put_HTH"/>
</dbReference>
<evidence type="ECO:0000256" key="1">
    <source>
        <dbReference type="ARBA" id="ARBA00008761"/>
    </source>
</evidence>
<evidence type="ECO:0000256" key="5">
    <source>
        <dbReference type="ARBA" id="ARBA00023125"/>
    </source>
</evidence>
<keyword evidence="11" id="KW-1185">Reference proteome</keyword>
<dbReference type="Pfam" id="PF07282">
    <property type="entry name" value="Cas12f1-like_TNB"/>
    <property type="match status" value="1"/>
</dbReference>
<comment type="similarity">
    <text evidence="1">In the C-terminal section; belongs to the transposase 35 family.</text>
</comment>
<evidence type="ECO:0000313" key="10">
    <source>
        <dbReference type="EMBL" id="QUX27653.1"/>
    </source>
</evidence>
<keyword evidence="5" id="KW-0238">DNA-binding</keyword>
<evidence type="ECO:0000259" key="9">
    <source>
        <dbReference type="Pfam" id="PF12323"/>
    </source>
</evidence>
<evidence type="ECO:0000256" key="3">
    <source>
        <dbReference type="ARBA" id="ARBA00022723"/>
    </source>
</evidence>
<evidence type="ECO:0000256" key="2">
    <source>
        <dbReference type="ARBA" id="ARBA00022578"/>
    </source>
</evidence>
<reference evidence="11" key="1">
    <citation type="submission" date="2021-05" db="EMBL/GenBank/DDBJ databases">
        <title>Direct Submission.</title>
        <authorList>
            <person name="Li K."/>
            <person name="Gao J."/>
        </authorList>
    </citation>
    <scope>NUCLEOTIDE SEQUENCE [LARGE SCALE GENOMIC DNA]</scope>
    <source>
        <strain evidence="11">HDS12</strain>
    </source>
</reference>
<keyword evidence="6" id="KW-0233">DNA recombination</keyword>
<keyword evidence="4" id="KW-0862">Zinc</keyword>
<gene>
    <name evidence="10" type="ORF">KGD83_20455</name>
</gene>
<evidence type="ECO:0000256" key="4">
    <source>
        <dbReference type="ARBA" id="ARBA00022833"/>
    </source>
</evidence>
<accession>A0ABX8C512</accession>
<organism evidence="10 11">
    <name type="scientific">Nocardiopsis akebiae</name>
    <dbReference type="NCBI Taxonomy" id="2831968"/>
    <lineage>
        <taxon>Bacteria</taxon>
        <taxon>Bacillati</taxon>
        <taxon>Actinomycetota</taxon>
        <taxon>Actinomycetes</taxon>
        <taxon>Streptosporangiales</taxon>
        <taxon>Nocardiopsidaceae</taxon>
        <taxon>Nocardiopsis</taxon>
    </lineage>
</organism>
<protein>
    <submittedName>
        <fullName evidence="10">Transposase</fullName>
    </submittedName>
</protein>
<dbReference type="Pfam" id="PF01385">
    <property type="entry name" value="OrfB_IS605"/>
    <property type="match status" value="1"/>
</dbReference>
<dbReference type="Pfam" id="PF12323">
    <property type="entry name" value="HTH_OrfB_IS605"/>
    <property type="match status" value="1"/>
</dbReference>